<name>A0A4Q7EFW3_9CYAN</name>
<dbReference type="PANTHER" id="PTHR14136:SF17">
    <property type="entry name" value="BTB_POZ DOMAIN-CONTAINING PROTEIN KCTD9"/>
    <property type="match status" value="1"/>
</dbReference>
<sequence length="402" mass="44656">MLTSQRFCSSWLARINVAKLVTSLGHATMASTEQLALLKQGVDVWNQQRLVLWNKFNKQQLWEEPNWLASEEGKLLFPDLRGVNLSETSLENVDLREINLFKASFRNSNLFQSRLAGATLDESDFSGASLEQADLSFADLCGANLSGVNLVAADLTGADLTGADLTGADLDSATFNITKLSGTKFNSANLSGTIFAGVDLSSSQGLEDCRHSSYSHVDHQTLLNNSQLPLSFLRGVGLPDTLIDYMPSLLNKPIQFYSCFISYSHKDEEFAKRLHADLQDKGVRCWYAPEDLPIGAKIRAGIDQAIRRHDKLLLILSEQSVNSPWVESEVESALEKEQESGCLVLFPVRIDDAVMDSSDGWAGLIKRSRNIGNFCNWKNYDVYQSVFDRLVKDLKRSLSETS</sequence>
<dbReference type="InterPro" id="IPR035897">
    <property type="entry name" value="Toll_tir_struct_dom_sf"/>
</dbReference>
<dbReference type="SUPFAM" id="SSF52200">
    <property type="entry name" value="Toll/Interleukin receptor TIR domain"/>
    <property type="match status" value="1"/>
</dbReference>
<dbReference type="Pfam" id="PF00805">
    <property type="entry name" value="Pentapeptide"/>
    <property type="match status" value="2"/>
</dbReference>
<accession>A0A4Q7EFW3</accession>
<dbReference type="EMBL" id="QVFV01000001">
    <property type="protein sequence ID" value="RZM81977.1"/>
    <property type="molecule type" value="Genomic_DNA"/>
</dbReference>
<protein>
    <submittedName>
        <fullName evidence="2">Toll/interleukin-1 receptor domain-containing protein</fullName>
    </submittedName>
</protein>
<dbReference type="AlphaFoldDB" id="A0A4Q7EFW3"/>
<dbReference type="Gene3D" id="2.160.20.80">
    <property type="entry name" value="E3 ubiquitin-protein ligase SopA"/>
    <property type="match status" value="1"/>
</dbReference>
<dbReference type="RefSeq" id="WP_084606889.1">
    <property type="nucleotide sequence ID" value="NZ_QVFV01000001.1"/>
</dbReference>
<dbReference type="InterPro" id="IPR001646">
    <property type="entry name" value="5peptide_repeat"/>
</dbReference>
<keyword evidence="3" id="KW-1185">Reference proteome</keyword>
<dbReference type="PANTHER" id="PTHR14136">
    <property type="entry name" value="BTB_POZ DOMAIN-CONTAINING PROTEIN KCTD9"/>
    <property type="match status" value="1"/>
</dbReference>
<organism evidence="2 3">
    <name type="scientific">Leptolyngbya iicbica LK</name>
    <dbReference type="NCBI Taxonomy" id="2294035"/>
    <lineage>
        <taxon>Bacteria</taxon>
        <taxon>Bacillati</taxon>
        <taxon>Cyanobacteriota</taxon>
        <taxon>Cyanophyceae</taxon>
        <taxon>Leptolyngbyales</taxon>
        <taxon>Leptolyngbyaceae</taxon>
        <taxon>Leptolyngbya group</taxon>
        <taxon>Leptolyngbya</taxon>
        <taxon>Leptolyngbya iicbica</taxon>
    </lineage>
</organism>
<dbReference type="Pfam" id="PF13676">
    <property type="entry name" value="TIR_2"/>
    <property type="match status" value="1"/>
</dbReference>
<dbReference type="GO" id="GO:0007165">
    <property type="term" value="P:signal transduction"/>
    <property type="evidence" value="ECO:0007669"/>
    <property type="project" value="InterPro"/>
</dbReference>
<evidence type="ECO:0000259" key="1">
    <source>
        <dbReference type="PROSITE" id="PS50104"/>
    </source>
</evidence>
<dbReference type="InterPro" id="IPR000157">
    <property type="entry name" value="TIR_dom"/>
</dbReference>
<gene>
    <name evidence="2" type="ORF">DYY88_01505</name>
</gene>
<evidence type="ECO:0000313" key="2">
    <source>
        <dbReference type="EMBL" id="RZM81977.1"/>
    </source>
</evidence>
<dbReference type="InterPro" id="IPR051082">
    <property type="entry name" value="Pentapeptide-BTB/POZ_domain"/>
</dbReference>
<feature type="domain" description="TIR" evidence="1">
    <location>
        <begin position="255"/>
        <end position="398"/>
    </location>
</feature>
<dbReference type="SUPFAM" id="SSF141571">
    <property type="entry name" value="Pentapeptide repeat-like"/>
    <property type="match status" value="1"/>
</dbReference>
<dbReference type="OrthoDB" id="551549at2"/>
<comment type="caution">
    <text evidence="2">The sequence shown here is derived from an EMBL/GenBank/DDBJ whole genome shotgun (WGS) entry which is preliminary data.</text>
</comment>
<reference evidence="2 3" key="1">
    <citation type="submission" date="2018-11" db="EMBL/GenBank/DDBJ databases">
        <title>Whole genome sequencing of an environmental sample.</title>
        <authorList>
            <person name="Sarangi A.N."/>
            <person name="Singh D."/>
            <person name="Tripathy S."/>
        </authorList>
    </citation>
    <scope>NUCLEOTIDE SEQUENCE [LARGE SCALE GENOMIC DNA]</scope>
    <source>
        <strain evidence="2 3">Lakshadweep</strain>
    </source>
</reference>
<dbReference type="SMART" id="SM00255">
    <property type="entry name" value="TIR"/>
    <property type="match status" value="1"/>
</dbReference>
<dbReference type="PROSITE" id="PS50104">
    <property type="entry name" value="TIR"/>
    <property type="match status" value="1"/>
</dbReference>
<proteinExistence type="predicted"/>
<evidence type="ECO:0000313" key="3">
    <source>
        <dbReference type="Proteomes" id="UP000292459"/>
    </source>
</evidence>
<dbReference type="Proteomes" id="UP000292459">
    <property type="component" value="Unassembled WGS sequence"/>
</dbReference>
<dbReference type="Gene3D" id="3.40.50.10140">
    <property type="entry name" value="Toll/interleukin-1 receptor homology (TIR) domain"/>
    <property type="match status" value="1"/>
</dbReference>
<keyword evidence="2" id="KW-0675">Receptor</keyword>